<evidence type="ECO:0000259" key="1">
    <source>
        <dbReference type="Pfam" id="PF13240"/>
    </source>
</evidence>
<evidence type="ECO:0000313" key="3">
    <source>
        <dbReference type="Proteomes" id="UP000586031"/>
    </source>
</evidence>
<protein>
    <submittedName>
        <fullName evidence="2">Zinc ribbon domain-containing protein</fullName>
    </submittedName>
</protein>
<dbReference type="EMBL" id="DUHE01000173">
    <property type="protein sequence ID" value="HII84424.1"/>
    <property type="molecule type" value="Genomic_DNA"/>
</dbReference>
<reference evidence="3" key="1">
    <citation type="journal article" date="2020" name="bioRxiv">
        <title>A rank-normalized archaeal taxonomy based on genome phylogeny resolves widespread incomplete and uneven classifications.</title>
        <authorList>
            <person name="Rinke C."/>
            <person name="Chuvochina M."/>
            <person name="Mussig A.J."/>
            <person name="Chaumeil P.-A."/>
            <person name="Waite D.W."/>
            <person name="Whitman W.B."/>
            <person name="Parks D.H."/>
            <person name="Hugenholtz P."/>
        </authorList>
    </citation>
    <scope>NUCLEOTIDE SEQUENCE [LARGE SCALE GENOMIC DNA]</scope>
</reference>
<name>A0A7J4TK43_9EURY</name>
<comment type="caution">
    <text evidence="2">The sequence shown here is derived from an EMBL/GenBank/DDBJ whole genome shotgun (WGS) entry which is preliminary data.</text>
</comment>
<dbReference type="InterPro" id="IPR026870">
    <property type="entry name" value="Zinc_ribbon_dom"/>
</dbReference>
<evidence type="ECO:0000313" key="2">
    <source>
        <dbReference type="EMBL" id="HII84424.1"/>
    </source>
</evidence>
<dbReference type="Proteomes" id="UP000586031">
    <property type="component" value="Unassembled WGS sequence"/>
</dbReference>
<organism evidence="2 3">
    <name type="scientific">Methanobacterium subterraneum</name>
    <dbReference type="NCBI Taxonomy" id="59277"/>
    <lineage>
        <taxon>Archaea</taxon>
        <taxon>Methanobacteriati</taxon>
        <taxon>Methanobacteriota</taxon>
        <taxon>Methanomada group</taxon>
        <taxon>Methanobacteria</taxon>
        <taxon>Methanobacteriales</taxon>
        <taxon>Methanobacteriaceae</taxon>
        <taxon>Methanobacterium</taxon>
    </lineage>
</organism>
<feature type="domain" description="Zinc-ribbon" evidence="1">
    <location>
        <begin position="3"/>
        <end position="25"/>
    </location>
</feature>
<accession>A0A7J4TK43</accession>
<dbReference type="AlphaFoldDB" id="A0A7J4TK43"/>
<proteinExistence type="predicted"/>
<sequence>MVFCTNCGNENEDSAVYCSNCGQKLQKISDDQNETLITSQSQSEPQVSHGENELLQEMINVTWKSGLNNRKTLYFTDKNLYVAEGSFLTGGMGFAFGGIIGHYVEKKSLSDREKAARTMNFKEMAARNSNVITIPYNEIINVVMGKKRMLLAPSIKVETTSADYTFIVMDYNKYKQFQQSIPLILGDKVIVE</sequence>
<gene>
    <name evidence="2" type="ORF">HA271_06230</name>
</gene>
<dbReference type="Pfam" id="PF13240">
    <property type="entry name" value="Zn_Ribbon_1"/>
    <property type="match status" value="1"/>
</dbReference>